<name>A0ABS1DAB6_9PROT</name>
<evidence type="ECO:0000313" key="3">
    <source>
        <dbReference type="Proteomes" id="UP001296873"/>
    </source>
</evidence>
<dbReference type="InterPro" id="IPR043764">
    <property type="entry name" value="DUF5710"/>
</dbReference>
<evidence type="ECO:0000313" key="2">
    <source>
        <dbReference type="EMBL" id="MBK1667315.1"/>
    </source>
</evidence>
<dbReference type="RefSeq" id="WP_200339385.1">
    <property type="nucleotide sequence ID" value="NZ_NRRL01000006.1"/>
</dbReference>
<organism evidence="2 3">
    <name type="scientific">Rhodovibrio sodomensis</name>
    <dbReference type="NCBI Taxonomy" id="1088"/>
    <lineage>
        <taxon>Bacteria</taxon>
        <taxon>Pseudomonadati</taxon>
        <taxon>Pseudomonadota</taxon>
        <taxon>Alphaproteobacteria</taxon>
        <taxon>Rhodospirillales</taxon>
        <taxon>Rhodovibrionaceae</taxon>
        <taxon>Rhodovibrio</taxon>
    </lineage>
</organism>
<comment type="caution">
    <text evidence="2">The sequence shown here is derived from an EMBL/GenBank/DDBJ whole genome shotgun (WGS) entry which is preliminary data.</text>
</comment>
<reference evidence="2 3" key="1">
    <citation type="journal article" date="2020" name="Microorganisms">
        <title>Osmotic Adaptation and Compatible Solute Biosynthesis of Phototrophic Bacteria as Revealed from Genome Analyses.</title>
        <authorList>
            <person name="Imhoff J.F."/>
            <person name="Rahn T."/>
            <person name="Kunzel S."/>
            <person name="Keller A."/>
            <person name="Neulinger S.C."/>
        </authorList>
    </citation>
    <scope>NUCLEOTIDE SEQUENCE [LARGE SCALE GENOMIC DNA]</scope>
    <source>
        <strain evidence="2 3">DSM 9895</strain>
    </source>
</reference>
<protein>
    <recommendedName>
        <fullName evidence="1">DUF5710 domain-containing protein</fullName>
    </recommendedName>
</protein>
<evidence type="ECO:0000259" key="1">
    <source>
        <dbReference type="Pfam" id="PF18974"/>
    </source>
</evidence>
<dbReference type="EMBL" id="NRRL01000006">
    <property type="protein sequence ID" value="MBK1667315.1"/>
    <property type="molecule type" value="Genomic_DNA"/>
</dbReference>
<gene>
    <name evidence="2" type="ORF">CKO28_04610</name>
</gene>
<proteinExistence type="predicted"/>
<dbReference type="Proteomes" id="UP001296873">
    <property type="component" value="Unassembled WGS sequence"/>
</dbReference>
<accession>A0ABS1DAB6</accession>
<sequence length="172" mass="19606">MGDRNIYEMAVEHGGPGFWIHRTSWGKTCARVVAVGDLTGRPPYYGNPPVLMDVYSLEGELKDAMAPVPVPGTYKSWRQIQPPDWADRISLRPLDDPEIDAELKRHDTRKQPRGKASAMPPAPIWLNVPFERKDEAKQIGARWSRKDRCWWLPEDKTEALQKARDLGFLTDG</sequence>
<feature type="domain" description="DUF5710" evidence="1">
    <location>
        <begin position="124"/>
        <end position="157"/>
    </location>
</feature>
<dbReference type="Pfam" id="PF18974">
    <property type="entry name" value="DUF5710"/>
    <property type="match status" value="1"/>
</dbReference>
<keyword evidence="3" id="KW-1185">Reference proteome</keyword>